<dbReference type="EMBL" id="JAACNO010000183">
    <property type="protein sequence ID" value="KAF4149206.1"/>
    <property type="molecule type" value="Genomic_DNA"/>
</dbReference>
<organism evidence="1 2">
    <name type="scientific">Phytophthora infestans</name>
    <name type="common">Potato late blight agent</name>
    <name type="synonym">Botrytis infestans</name>
    <dbReference type="NCBI Taxonomy" id="4787"/>
    <lineage>
        <taxon>Eukaryota</taxon>
        <taxon>Sar</taxon>
        <taxon>Stramenopiles</taxon>
        <taxon>Oomycota</taxon>
        <taxon>Peronosporomycetes</taxon>
        <taxon>Peronosporales</taxon>
        <taxon>Peronosporaceae</taxon>
        <taxon>Phytophthora</taxon>
    </lineage>
</organism>
<evidence type="ECO:0000313" key="2">
    <source>
        <dbReference type="Proteomes" id="UP000704712"/>
    </source>
</evidence>
<comment type="caution">
    <text evidence="1">The sequence shown here is derived from an EMBL/GenBank/DDBJ whole genome shotgun (WGS) entry which is preliminary data.</text>
</comment>
<reference evidence="1" key="1">
    <citation type="submission" date="2020-03" db="EMBL/GenBank/DDBJ databases">
        <title>Hybrid Assembly of Korean Phytophthora infestans isolates.</title>
        <authorList>
            <person name="Prokchorchik M."/>
            <person name="Lee Y."/>
            <person name="Seo J."/>
            <person name="Cho J.-H."/>
            <person name="Park Y.-E."/>
            <person name="Jang D.-C."/>
            <person name="Im J.-S."/>
            <person name="Choi J.-G."/>
            <person name="Park H.-J."/>
            <person name="Lee G.-B."/>
            <person name="Lee Y.-G."/>
            <person name="Hong S.-Y."/>
            <person name="Cho K."/>
            <person name="Sohn K.H."/>
        </authorList>
    </citation>
    <scope>NUCLEOTIDE SEQUENCE</scope>
    <source>
        <strain evidence="1">KR_2_A2</strain>
    </source>
</reference>
<accession>A0A8S9V6S6</accession>
<sequence length="68" mass="7945">MAVRNDELKAAYATIDRLQKHLFAKEMFGSDEEEDSDEGGENDEEPWFVETYEENANECIIYLTYESD</sequence>
<protein>
    <submittedName>
        <fullName evidence="1">Uncharacterized protein</fullName>
    </submittedName>
</protein>
<gene>
    <name evidence="1" type="ORF">GN958_ATG01517</name>
</gene>
<evidence type="ECO:0000313" key="1">
    <source>
        <dbReference type="EMBL" id="KAF4149206.1"/>
    </source>
</evidence>
<dbReference type="Proteomes" id="UP000704712">
    <property type="component" value="Unassembled WGS sequence"/>
</dbReference>
<name>A0A8S9V6S6_PHYIN</name>
<dbReference type="AlphaFoldDB" id="A0A8S9V6S6"/>
<proteinExistence type="predicted"/>